<comment type="caution">
    <text evidence="2">The sequence shown here is derived from an EMBL/GenBank/DDBJ whole genome shotgun (WGS) entry which is preliminary data.</text>
</comment>
<dbReference type="Proteomes" id="UP001156694">
    <property type="component" value="Unassembled WGS sequence"/>
</dbReference>
<keyword evidence="3" id="KW-1185">Reference proteome</keyword>
<gene>
    <name evidence="2" type="ORF">GCM10007939_09150</name>
</gene>
<dbReference type="Pfam" id="PF12146">
    <property type="entry name" value="Hydrolase_4"/>
    <property type="match status" value="1"/>
</dbReference>
<dbReference type="InterPro" id="IPR022742">
    <property type="entry name" value="Hydrolase_4"/>
</dbReference>
<dbReference type="PANTHER" id="PTHR12277:SF81">
    <property type="entry name" value="PROTEIN ABHD13"/>
    <property type="match status" value="1"/>
</dbReference>
<dbReference type="Gene3D" id="3.40.50.1820">
    <property type="entry name" value="alpha/beta hydrolase"/>
    <property type="match status" value="1"/>
</dbReference>
<evidence type="ECO:0000313" key="3">
    <source>
        <dbReference type="Proteomes" id="UP001156694"/>
    </source>
</evidence>
<dbReference type="EMBL" id="BSNN01000002">
    <property type="protein sequence ID" value="GLQ34632.1"/>
    <property type="molecule type" value="Genomic_DNA"/>
</dbReference>
<feature type="domain" description="Serine aminopeptidase S33" evidence="1">
    <location>
        <begin position="68"/>
        <end position="188"/>
    </location>
</feature>
<proteinExistence type="predicted"/>
<dbReference type="GO" id="GO:0016787">
    <property type="term" value="F:hydrolase activity"/>
    <property type="evidence" value="ECO:0007669"/>
    <property type="project" value="UniProtKB-KW"/>
</dbReference>
<dbReference type="PANTHER" id="PTHR12277">
    <property type="entry name" value="ALPHA/BETA HYDROLASE DOMAIN-CONTAINING PROTEIN"/>
    <property type="match status" value="1"/>
</dbReference>
<dbReference type="InterPro" id="IPR029058">
    <property type="entry name" value="AB_hydrolase_fold"/>
</dbReference>
<evidence type="ECO:0000259" key="1">
    <source>
        <dbReference type="Pfam" id="PF12146"/>
    </source>
</evidence>
<evidence type="ECO:0000313" key="2">
    <source>
        <dbReference type="EMBL" id="GLQ34632.1"/>
    </source>
</evidence>
<accession>A0ABQ5VT67</accession>
<name>A0ABQ5VT67_9RHOB</name>
<reference evidence="3" key="1">
    <citation type="journal article" date="2019" name="Int. J. Syst. Evol. Microbiol.">
        <title>The Global Catalogue of Microorganisms (GCM) 10K type strain sequencing project: providing services to taxonomists for standard genome sequencing and annotation.</title>
        <authorList>
            <consortium name="The Broad Institute Genomics Platform"/>
            <consortium name="The Broad Institute Genome Sequencing Center for Infectious Disease"/>
            <person name="Wu L."/>
            <person name="Ma J."/>
        </authorList>
    </citation>
    <scope>NUCLEOTIDE SEQUENCE [LARGE SCALE GENOMIC DNA]</scope>
    <source>
        <strain evidence="3">NBRC 110140</strain>
    </source>
</reference>
<organism evidence="2 3">
    <name type="scientific">Amylibacter marinus</name>
    <dbReference type="NCBI Taxonomy" id="1475483"/>
    <lineage>
        <taxon>Bacteria</taxon>
        <taxon>Pseudomonadati</taxon>
        <taxon>Pseudomonadota</taxon>
        <taxon>Alphaproteobacteria</taxon>
        <taxon>Rhodobacterales</taxon>
        <taxon>Paracoccaceae</taxon>
        <taxon>Amylibacter</taxon>
    </lineage>
</organism>
<keyword evidence="2" id="KW-0378">Hydrolase</keyword>
<sequence>MRLLKICLVLYLAVFAGVWALRIQFIYPFDPTHVSPVSAGEPRLREYLVNSYDGTELVVWAAAATGSKPLVFYFHGNAGNLASRTGRFRRFLDRGYGVVAMAYRGSSGSAGQPSEAHISQDVLYLHDNLPLAHSGALIYYGESLGTGVAIQLAHARRPDALILEAPYQSVVKLAADAWPIFPVAQVLDQRWESIDYISQIDMPLLVIHGKRDQVIPIEHGRAIFQAAKSVDKQLFVQPDRNHHNLWSVQGQTQIYSFIDKIEK</sequence>
<dbReference type="SUPFAM" id="SSF53474">
    <property type="entry name" value="alpha/beta-Hydrolases"/>
    <property type="match status" value="1"/>
</dbReference>
<protein>
    <submittedName>
        <fullName evidence="2">Alpha/beta hydrolase</fullName>
    </submittedName>
</protein>